<gene>
    <name evidence="3" type="ORF">Z519_11929</name>
</gene>
<dbReference type="InterPro" id="IPR029069">
    <property type="entry name" value="HotDog_dom_sf"/>
</dbReference>
<dbReference type="EMBL" id="KN847003">
    <property type="protein sequence ID" value="KIW87604.1"/>
    <property type="molecule type" value="Genomic_DNA"/>
</dbReference>
<protein>
    <recommendedName>
        <fullName evidence="2">Thioesterase domain-containing protein</fullName>
    </recommendedName>
</protein>
<evidence type="ECO:0000313" key="4">
    <source>
        <dbReference type="Proteomes" id="UP000053789"/>
    </source>
</evidence>
<comment type="similarity">
    <text evidence="1">Belongs to the thioesterase PaaI family.</text>
</comment>
<dbReference type="Proteomes" id="UP000053789">
    <property type="component" value="Unassembled WGS sequence"/>
</dbReference>
<sequence>MDNLRLEDIEADGTVVFSLFLGPEFLHVGGSLHGGAATLILDQCTSLSIAPHAAPGYWEWTGGVTRTLSVTCLRAPPGHTTVKIRCKVISIGQTAVLVRGEIVSDDGKLVYDVLDHNKINVRLKPRAPGSKL</sequence>
<name>A0A0D2HT44_CLAB1</name>
<dbReference type="Gene3D" id="3.10.129.10">
    <property type="entry name" value="Hotdog Thioesterase"/>
    <property type="match status" value="1"/>
</dbReference>
<dbReference type="HOGENOM" id="CLU_089876_1_2_1"/>
<dbReference type="OrthoDB" id="4126304at2759"/>
<dbReference type="GeneID" id="27704857"/>
<reference evidence="3" key="1">
    <citation type="submission" date="2015-01" db="EMBL/GenBank/DDBJ databases">
        <title>The Genome Sequence of Cladophialophora bantiana CBS 173.52.</title>
        <authorList>
            <consortium name="The Broad Institute Genomics Platform"/>
            <person name="Cuomo C."/>
            <person name="de Hoog S."/>
            <person name="Gorbushina A."/>
            <person name="Stielow B."/>
            <person name="Teixiera M."/>
            <person name="Abouelleil A."/>
            <person name="Chapman S.B."/>
            <person name="Priest M."/>
            <person name="Young S.K."/>
            <person name="Wortman J."/>
            <person name="Nusbaum C."/>
            <person name="Birren B."/>
        </authorList>
    </citation>
    <scope>NUCLEOTIDE SEQUENCE [LARGE SCALE GENOMIC DNA]</scope>
    <source>
        <strain evidence="3">CBS 173.52</strain>
    </source>
</reference>
<feature type="domain" description="Thioesterase" evidence="2">
    <location>
        <begin position="29"/>
        <end position="110"/>
    </location>
</feature>
<dbReference type="InterPro" id="IPR039298">
    <property type="entry name" value="ACOT13"/>
</dbReference>
<dbReference type="PANTHER" id="PTHR21660">
    <property type="entry name" value="THIOESTERASE SUPERFAMILY MEMBER-RELATED"/>
    <property type="match status" value="1"/>
</dbReference>
<keyword evidence="4" id="KW-1185">Reference proteome</keyword>
<dbReference type="Pfam" id="PF03061">
    <property type="entry name" value="4HBT"/>
    <property type="match status" value="1"/>
</dbReference>
<organism evidence="3 4">
    <name type="scientific">Cladophialophora bantiana (strain ATCC 10958 / CBS 173.52 / CDC B-1940 / NIH 8579)</name>
    <name type="common">Xylohypha bantiana</name>
    <dbReference type="NCBI Taxonomy" id="1442370"/>
    <lineage>
        <taxon>Eukaryota</taxon>
        <taxon>Fungi</taxon>
        <taxon>Dikarya</taxon>
        <taxon>Ascomycota</taxon>
        <taxon>Pezizomycotina</taxon>
        <taxon>Eurotiomycetes</taxon>
        <taxon>Chaetothyriomycetidae</taxon>
        <taxon>Chaetothyriales</taxon>
        <taxon>Herpotrichiellaceae</taxon>
        <taxon>Cladophialophora</taxon>
    </lineage>
</organism>
<dbReference type="VEuPathDB" id="FungiDB:Z519_11929"/>
<dbReference type="SUPFAM" id="SSF54637">
    <property type="entry name" value="Thioesterase/thiol ester dehydrase-isomerase"/>
    <property type="match status" value="1"/>
</dbReference>
<accession>A0A0D2HT44</accession>
<evidence type="ECO:0000313" key="3">
    <source>
        <dbReference type="EMBL" id="KIW87604.1"/>
    </source>
</evidence>
<evidence type="ECO:0000259" key="2">
    <source>
        <dbReference type="Pfam" id="PF03061"/>
    </source>
</evidence>
<dbReference type="GO" id="GO:0047617">
    <property type="term" value="F:fatty acyl-CoA hydrolase activity"/>
    <property type="evidence" value="ECO:0007669"/>
    <property type="project" value="InterPro"/>
</dbReference>
<dbReference type="AlphaFoldDB" id="A0A0D2HT44"/>
<dbReference type="CDD" id="cd03443">
    <property type="entry name" value="PaaI_thioesterase"/>
    <property type="match status" value="1"/>
</dbReference>
<evidence type="ECO:0000256" key="1">
    <source>
        <dbReference type="ARBA" id="ARBA00008324"/>
    </source>
</evidence>
<dbReference type="PANTHER" id="PTHR21660:SF9">
    <property type="entry name" value="THIOESTERASE DOMAIN-CONTAINING PROTEIN"/>
    <property type="match status" value="1"/>
</dbReference>
<dbReference type="InterPro" id="IPR006683">
    <property type="entry name" value="Thioestr_dom"/>
</dbReference>
<dbReference type="RefSeq" id="XP_016614273.1">
    <property type="nucleotide sequence ID" value="XM_016769637.1"/>
</dbReference>
<proteinExistence type="inferred from homology"/>